<gene>
    <name evidence="2" type="primary">KIAA1658</name>
</gene>
<keyword evidence="1" id="KW-0812">Transmembrane</keyword>
<protein>
    <submittedName>
        <fullName evidence="2">KIAA1658 protein</fullName>
    </submittedName>
</protein>
<reference evidence="2" key="1">
    <citation type="journal article" date="2001" name="DNA Res.">
        <title>Identification of novel transcribed sequences on human chromosome 22 by expressed sequence tag mapping.</title>
        <authorList>
            <person name="Hirosawa M."/>
            <person name="Nagase T."/>
            <person name="Murahashi Y."/>
            <person name="Kikuno R."/>
            <person name="Ohara O."/>
        </authorList>
    </citation>
    <scope>NUCLEOTIDE SEQUENCE</scope>
</reference>
<feature type="transmembrane region" description="Helical" evidence="1">
    <location>
        <begin position="48"/>
        <end position="69"/>
    </location>
</feature>
<accession>Q9BYA2</accession>
<keyword evidence="1" id="KW-0472">Membrane</keyword>
<dbReference type="AlphaFoldDB" id="Q9BYA2"/>
<organism evidence="2">
    <name type="scientific">Homo sapiens</name>
    <name type="common">Human</name>
    <dbReference type="NCBI Taxonomy" id="9606"/>
    <lineage>
        <taxon>Eukaryota</taxon>
        <taxon>Metazoa</taxon>
        <taxon>Chordata</taxon>
        <taxon>Craniata</taxon>
        <taxon>Vertebrata</taxon>
        <taxon>Euteleostomi</taxon>
        <taxon>Mammalia</taxon>
        <taxon>Eutheria</taxon>
        <taxon>Euarchontoglires</taxon>
        <taxon>Primates</taxon>
        <taxon>Haplorrhini</taxon>
        <taxon>Catarrhini</taxon>
        <taxon>Hominidae</taxon>
        <taxon>Homo</taxon>
    </lineage>
</organism>
<dbReference type="EMBL" id="AB051445">
    <property type="protein sequence ID" value="BAB33328.1"/>
    <property type="molecule type" value="mRNA"/>
</dbReference>
<sequence>REDRGVMGRCWKMVWGSPTGSVTLGQLLPWSGIPHSLTHPGQSMAKRFWIRTLGFSDVFCLDVYISYFMGEHPFSMPQLPHPLKK</sequence>
<evidence type="ECO:0000313" key="2">
    <source>
        <dbReference type="EMBL" id="BAB33328.1"/>
    </source>
</evidence>
<keyword evidence="1" id="KW-1133">Transmembrane helix</keyword>
<feature type="non-terminal residue" evidence="2">
    <location>
        <position position="1"/>
    </location>
</feature>
<evidence type="ECO:0000256" key="1">
    <source>
        <dbReference type="SAM" id="Phobius"/>
    </source>
</evidence>
<name>Q9BYA2_HUMAN</name>
<proteinExistence type="evidence at transcript level"/>